<organism evidence="1 2">
    <name type="scientific">Racocetra persica</name>
    <dbReference type="NCBI Taxonomy" id="160502"/>
    <lineage>
        <taxon>Eukaryota</taxon>
        <taxon>Fungi</taxon>
        <taxon>Fungi incertae sedis</taxon>
        <taxon>Mucoromycota</taxon>
        <taxon>Glomeromycotina</taxon>
        <taxon>Glomeromycetes</taxon>
        <taxon>Diversisporales</taxon>
        <taxon>Gigasporaceae</taxon>
        <taxon>Racocetra</taxon>
    </lineage>
</organism>
<gene>
    <name evidence="1" type="ORF">RPERSI_LOCUS33867</name>
</gene>
<keyword evidence="2" id="KW-1185">Reference proteome</keyword>
<feature type="non-terminal residue" evidence="1">
    <location>
        <position position="45"/>
    </location>
</feature>
<dbReference type="EMBL" id="CAJVQC010148791">
    <property type="protein sequence ID" value="CAG8845891.1"/>
    <property type="molecule type" value="Genomic_DNA"/>
</dbReference>
<accession>A0ACA9STP1</accession>
<name>A0ACA9STP1_9GLOM</name>
<sequence>DFNTTILTEEDLTDEQIVQLVLEEEKDNSESDDSEVETSPISIKQ</sequence>
<proteinExistence type="predicted"/>
<comment type="caution">
    <text evidence="1">The sequence shown here is derived from an EMBL/GenBank/DDBJ whole genome shotgun (WGS) entry which is preliminary data.</text>
</comment>
<evidence type="ECO:0000313" key="1">
    <source>
        <dbReference type="EMBL" id="CAG8845891.1"/>
    </source>
</evidence>
<protein>
    <submittedName>
        <fullName evidence="1">32565_t:CDS:1</fullName>
    </submittedName>
</protein>
<feature type="non-terminal residue" evidence="1">
    <location>
        <position position="1"/>
    </location>
</feature>
<dbReference type="Proteomes" id="UP000789920">
    <property type="component" value="Unassembled WGS sequence"/>
</dbReference>
<evidence type="ECO:0000313" key="2">
    <source>
        <dbReference type="Proteomes" id="UP000789920"/>
    </source>
</evidence>
<reference evidence="1" key="1">
    <citation type="submission" date="2021-06" db="EMBL/GenBank/DDBJ databases">
        <authorList>
            <person name="Kallberg Y."/>
            <person name="Tangrot J."/>
            <person name="Rosling A."/>
        </authorList>
    </citation>
    <scope>NUCLEOTIDE SEQUENCE</scope>
    <source>
        <strain evidence="1">MA461A</strain>
    </source>
</reference>